<comment type="subcellular location">
    <subcellularLocation>
        <location evidence="1">Cell outer membrane</location>
        <topology evidence="1">Multi-pass membrane protein</topology>
    </subcellularLocation>
</comment>
<evidence type="ECO:0000256" key="3">
    <source>
        <dbReference type="ARBA" id="ARBA00022448"/>
    </source>
</evidence>
<evidence type="ECO:0000256" key="4">
    <source>
        <dbReference type="ARBA" id="ARBA00022452"/>
    </source>
</evidence>
<dbReference type="InterPro" id="IPR050286">
    <property type="entry name" value="G_neg_Bact_CarbUptk_Porin"/>
</dbReference>
<gene>
    <name evidence="11" type="ORF">OIK44_09340</name>
</gene>
<feature type="signal peptide" evidence="10">
    <location>
        <begin position="1"/>
        <end position="24"/>
    </location>
</feature>
<evidence type="ECO:0000256" key="2">
    <source>
        <dbReference type="ARBA" id="ARBA00007055"/>
    </source>
</evidence>
<proteinExistence type="inferred from homology"/>
<evidence type="ECO:0000256" key="9">
    <source>
        <dbReference type="ARBA" id="ARBA00023237"/>
    </source>
</evidence>
<evidence type="ECO:0000256" key="10">
    <source>
        <dbReference type="SAM" id="SignalP"/>
    </source>
</evidence>
<comment type="similarity">
    <text evidence="2">Belongs to the porin LamB (TC 1.B.3) family.</text>
</comment>
<keyword evidence="5" id="KW-0812">Transmembrane</keyword>
<comment type="caution">
    <text evidence="11">The sequence shown here is derived from an EMBL/GenBank/DDBJ whole genome shotgun (WGS) entry which is preliminary data.</text>
</comment>
<evidence type="ECO:0000256" key="8">
    <source>
        <dbReference type="ARBA" id="ARBA00023136"/>
    </source>
</evidence>
<dbReference type="PANTHER" id="PTHR38762">
    <property type="entry name" value="CRYPTIC OUTER MEMBRANE PORIN BGLH-RELATED"/>
    <property type="match status" value="1"/>
</dbReference>
<reference evidence="11 12" key="1">
    <citation type="submission" date="2022-10" db="EMBL/GenBank/DDBJ databases">
        <title>Janthinobacterium sp. hw3 Genome sequencing.</title>
        <authorList>
            <person name="Park S."/>
        </authorList>
    </citation>
    <scope>NUCLEOTIDE SEQUENCE [LARGE SCALE GENOMIC DNA]</scope>
    <source>
        <strain evidence="12">hw3</strain>
    </source>
</reference>
<evidence type="ECO:0000256" key="5">
    <source>
        <dbReference type="ARBA" id="ARBA00022692"/>
    </source>
</evidence>
<protein>
    <submittedName>
        <fullName evidence="11">Carbohydrate porin</fullName>
    </submittedName>
</protein>
<dbReference type="InterPro" id="IPR003192">
    <property type="entry name" value="Porin_LamB"/>
</dbReference>
<organism evidence="11 12">
    <name type="scientific">Janthinobacterium fluminis</name>
    <dbReference type="NCBI Taxonomy" id="2987524"/>
    <lineage>
        <taxon>Bacteria</taxon>
        <taxon>Pseudomonadati</taxon>
        <taxon>Pseudomonadota</taxon>
        <taxon>Betaproteobacteria</taxon>
        <taxon>Burkholderiales</taxon>
        <taxon>Oxalobacteraceae</taxon>
        <taxon>Janthinobacterium</taxon>
    </lineage>
</organism>
<dbReference type="Pfam" id="PF02264">
    <property type="entry name" value="LamB"/>
    <property type="match status" value="1"/>
</dbReference>
<dbReference type="PANTHER" id="PTHR38762:SF1">
    <property type="entry name" value="CRYPTIC OUTER MEMBRANE PORIN BGLH-RELATED"/>
    <property type="match status" value="1"/>
</dbReference>
<evidence type="ECO:0000256" key="6">
    <source>
        <dbReference type="ARBA" id="ARBA00023065"/>
    </source>
</evidence>
<accession>A0ABT5JYR3</accession>
<sequence length="404" mass="43344">MQQFFKKTLALAAALACCATTVHASDAEGEFHGYFRAGVGSNDKGGSQACYGLEGVPKYRFGNECDLYGEFSYTKELAKSSNGASFVGTVMASIYSPMSDVGEKDKLRLAQMMVEAKNLPFLNGATAWIGKRFYDRPDIHVLDFKYLHGDGVGGGIAGIAAGPGKFSYALFRNDINERVAATRHSFIYDGIPVSAGGTLKLDATVIRGDQQDKAADKVANGWSFSVVHKQDKLLGGDNTLAVQYGSGSGIKMGGTDTGATSDIKRTRVFDNMIWQFTPEFSGSLVGLWQRDKANAGTTTWTSVGVRPVYALNENVKLIVDFGHDNVKPANGGAEQKLNKITFAPALSQGKGFWARPELRAFVTYAKWNDAAQRAATPGSALSSTGVFGGKTNGMSYGLQVESWF</sequence>
<evidence type="ECO:0000256" key="1">
    <source>
        <dbReference type="ARBA" id="ARBA00004571"/>
    </source>
</evidence>
<evidence type="ECO:0000256" key="7">
    <source>
        <dbReference type="ARBA" id="ARBA00023114"/>
    </source>
</evidence>
<keyword evidence="8" id="KW-0472">Membrane</keyword>
<feature type="chain" id="PRO_5045407448" evidence="10">
    <location>
        <begin position="25"/>
        <end position="404"/>
    </location>
</feature>
<dbReference type="RefSeq" id="WP_273670464.1">
    <property type="nucleotide sequence ID" value="NZ_JAQQXR010000003.1"/>
</dbReference>
<keyword evidence="12" id="KW-1185">Reference proteome</keyword>
<dbReference type="Gene3D" id="2.40.170.10">
    <property type="entry name" value="Porin, LamB type"/>
    <property type="match status" value="1"/>
</dbReference>
<dbReference type="EMBL" id="JAQQXR010000003">
    <property type="protein sequence ID" value="MDC8757789.1"/>
    <property type="molecule type" value="Genomic_DNA"/>
</dbReference>
<evidence type="ECO:0000313" key="12">
    <source>
        <dbReference type="Proteomes" id="UP001221208"/>
    </source>
</evidence>
<keyword evidence="9" id="KW-0998">Cell outer membrane</keyword>
<dbReference type="InterPro" id="IPR036998">
    <property type="entry name" value="Porin_LamB_sf"/>
</dbReference>
<dbReference type="SUPFAM" id="SSF56935">
    <property type="entry name" value="Porins"/>
    <property type="match status" value="1"/>
</dbReference>
<keyword evidence="4" id="KW-1134">Transmembrane beta strand</keyword>
<dbReference type="Proteomes" id="UP001221208">
    <property type="component" value="Unassembled WGS sequence"/>
</dbReference>
<keyword evidence="6" id="KW-0406">Ion transport</keyword>
<keyword evidence="3" id="KW-0813">Transport</keyword>
<keyword evidence="7" id="KW-0626">Porin</keyword>
<keyword evidence="10" id="KW-0732">Signal</keyword>
<name>A0ABT5JYR3_9BURK</name>
<evidence type="ECO:0000313" key="11">
    <source>
        <dbReference type="EMBL" id="MDC8757789.1"/>
    </source>
</evidence>